<protein>
    <submittedName>
        <fullName evidence="2">Uncharacterized protein</fullName>
    </submittedName>
</protein>
<dbReference type="AlphaFoldDB" id="A0A7S2XII0"/>
<keyword evidence="1" id="KW-0812">Transmembrane</keyword>
<feature type="transmembrane region" description="Helical" evidence="1">
    <location>
        <begin position="12"/>
        <end position="37"/>
    </location>
</feature>
<proteinExistence type="predicted"/>
<organism evidence="2">
    <name type="scientific">Lotharella oceanica</name>
    <dbReference type="NCBI Taxonomy" id="641309"/>
    <lineage>
        <taxon>Eukaryota</taxon>
        <taxon>Sar</taxon>
        <taxon>Rhizaria</taxon>
        <taxon>Cercozoa</taxon>
        <taxon>Chlorarachniophyceae</taxon>
        <taxon>Lotharella</taxon>
    </lineage>
</organism>
<evidence type="ECO:0000256" key="1">
    <source>
        <dbReference type="SAM" id="Phobius"/>
    </source>
</evidence>
<accession>A0A7S2XII0</accession>
<keyword evidence="1" id="KW-0472">Membrane</keyword>
<feature type="transmembrane region" description="Helical" evidence="1">
    <location>
        <begin position="87"/>
        <end position="110"/>
    </location>
</feature>
<reference evidence="2" key="1">
    <citation type="submission" date="2021-01" db="EMBL/GenBank/DDBJ databases">
        <authorList>
            <person name="Corre E."/>
            <person name="Pelletier E."/>
            <person name="Niang G."/>
            <person name="Scheremetjew M."/>
            <person name="Finn R."/>
            <person name="Kale V."/>
            <person name="Holt S."/>
            <person name="Cochrane G."/>
            <person name="Meng A."/>
            <person name="Brown T."/>
            <person name="Cohen L."/>
        </authorList>
    </citation>
    <scope>NUCLEOTIDE SEQUENCE</scope>
    <source>
        <strain evidence="2">CCMP622</strain>
    </source>
</reference>
<evidence type="ECO:0000313" key="2">
    <source>
        <dbReference type="EMBL" id="CAD9775137.1"/>
    </source>
</evidence>
<sequence>MVVSLHLPLVYLVFGSLALYFQSFAIFLYGTSFQHYLRYMHQYYVRDVAMHNTFKRDVLIFKTIALVQLAYVFLQSVKWLAKPDFSLFVAILMAAMGYVTSALATVALGVDRTYFGIELGLCKFEYTSAWPYGAVFGGYLPGIPHPMIVGQVSPFFD</sequence>
<feature type="transmembrane region" description="Helical" evidence="1">
    <location>
        <begin position="58"/>
        <end position="81"/>
    </location>
</feature>
<keyword evidence="1" id="KW-1133">Transmembrane helix</keyword>
<dbReference type="EMBL" id="HBHP01031104">
    <property type="protein sequence ID" value="CAD9775137.1"/>
    <property type="molecule type" value="Transcribed_RNA"/>
</dbReference>
<name>A0A7S2XII0_9EUKA</name>
<gene>
    <name evidence="2" type="ORF">LSP00402_LOCUS19134</name>
</gene>